<dbReference type="PANTHER" id="PTHR43265">
    <property type="entry name" value="ESTERASE ESTD"/>
    <property type="match status" value="1"/>
</dbReference>
<feature type="transmembrane region" description="Helical" evidence="1">
    <location>
        <begin position="371"/>
        <end position="396"/>
    </location>
</feature>
<dbReference type="SUPFAM" id="SSF53474">
    <property type="entry name" value="alpha/beta-Hydrolases"/>
    <property type="match status" value="1"/>
</dbReference>
<protein>
    <submittedName>
        <fullName evidence="4">Dienelactone hydrolase</fullName>
    </submittedName>
</protein>
<proteinExistence type="predicted"/>
<keyword evidence="1" id="KW-0812">Transmembrane</keyword>
<dbReference type="GO" id="GO:0008236">
    <property type="term" value="F:serine-type peptidase activity"/>
    <property type="evidence" value="ECO:0007669"/>
    <property type="project" value="InterPro"/>
</dbReference>
<dbReference type="InterPro" id="IPR053145">
    <property type="entry name" value="AB_hydrolase_Est10"/>
</dbReference>
<dbReference type="GO" id="GO:0052689">
    <property type="term" value="F:carboxylic ester hydrolase activity"/>
    <property type="evidence" value="ECO:0007669"/>
    <property type="project" value="TreeGrafter"/>
</dbReference>
<dbReference type="eggNOG" id="COG1506">
    <property type="taxonomic scope" value="Bacteria"/>
</dbReference>
<keyword evidence="5" id="KW-1185">Reference proteome</keyword>
<dbReference type="AlphaFoldDB" id="F6FXI1"/>
<dbReference type="PANTHER" id="PTHR43265:SF1">
    <property type="entry name" value="ESTERASE ESTD"/>
    <property type="match status" value="1"/>
</dbReference>
<organism evidence="5">
    <name type="scientific">Isoptericola variabilis (strain 225)</name>
    <dbReference type="NCBI Taxonomy" id="743718"/>
    <lineage>
        <taxon>Bacteria</taxon>
        <taxon>Bacillati</taxon>
        <taxon>Actinomycetota</taxon>
        <taxon>Actinomycetes</taxon>
        <taxon>Micrococcales</taxon>
        <taxon>Promicromonosporaceae</taxon>
        <taxon>Isoptericola</taxon>
    </lineage>
</organism>
<dbReference type="STRING" id="743718.Isova_1972"/>
<evidence type="ECO:0000259" key="3">
    <source>
        <dbReference type="Pfam" id="PF00326"/>
    </source>
</evidence>
<dbReference type="KEGG" id="iva:Isova_1972"/>
<keyword evidence="2" id="KW-0732">Signal</keyword>
<keyword evidence="1" id="KW-1133">Transmembrane helix</keyword>
<dbReference type="InterPro" id="IPR029058">
    <property type="entry name" value="AB_hydrolase_fold"/>
</dbReference>
<feature type="domain" description="Peptidase S9 prolyl oligopeptidase catalytic" evidence="3">
    <location>
        <begin position="149"/>
        <end position="312"/>
    </location>
</feature>
<dbReference type="InterPro" id="IPR001375">
    <property type="entry name" value="Peptidase_S9_cat"/>
</dbReference>
<keyword evidence="1" id="KW-0472">Membrane</keyword>
<evidence type="ECO:0000256" key="1">
    <source>
        <dbReference type="SAM" id="Phobius"/>
    </source>
</evidence>
<dbReference type="Pfam" id="PF00326">
    <property type="entry name" value="Peptidase_S9"/>
    <property type="match status" value="1"/>
</dbReference>
<reference evidence="4 5" key="1">
    <citation type="submission" date="2011-05" db="EMBL/GenBank/DDBJ databases">
        <title>Complete sequence of Isoptericola variabilis 225.</title>
        <authorList>
            <consortium name="US DOE Joint Genome Institute"/>
            <person name="Lucas S."/>
            <person name="Han J."/>
            <person name="Lapidus A."/>
            <person name="Cheng J.-F."/>
            <person name="Goodwin L."/>
            <person name="Pitluck S."/>
            <person name="Peters L."/>
            <person name="Mikhailova N."/>
            <person name="Zeytun A."/>
            <person name="Han C."/>
            <person name="Tapia R."/>
            <person name="Land M."/>
            <person name="Hauser L."/>
            <person name="Kyrpides N."/>
            <person name="Ivanova N."/>
            <person name="Pagani I."/>
            <person name="Siebers A."/>
            <person name="Allgaier M."/>
            <person name="Thelen M."/>
            <person name="Hugenholtz P."/>
            <person name="Gladden J."/>
            <person name="Woyke T."/>
        </authorList>
    </citation>
    <scope>NUCLEOTIDE SEQUENCE [LARGE SCALE GENOMIC DNA]</scope>
    <source>
        <strain evidence="5">225</strain>
    </source>
</reference>
<evidence type="ECO:0000313" key="5">
    <source>
        <dbReference type="Proteomes" id="UP000009236"/>
    </source>
</evidence>
<evidence type="ECO:0000313" key="4">
    <source>
        <dbReference type="EMBL" id="AEG44709.1"/>
    </source>
</evidence>
<dbReference type="Gene3D" id="3.40.50.1820">
    <property type="entry name" value="alpha/beta hydrolase"/>
    <property type="match status" value="1"/>
</dbReference>
<dbReference type="RefSeq" id="WP_013839100.1">
    <property type="nucleotide sequence ID" value="NC_015588.1"/>
</dbReference>
<dbReference type="Proteomes" id="UP000009236">
    <property type="component" value="Chromosome"/>
</dbReference>
<feature type="chain" id="PRO_5003339653" evidence="2">
    <location>
        <begin position="24"/>
        <end position="550"/>
    </location>
</feature>
<feature type="transmembrane region" description="Helical" evidence="1">
    <location>
        <begin position="524"/>
        <end position="545"/>
    </location>
</feature>
<dbReference type="EMBL" id="CP002810">
    <property type="protein sequence ID" value="AEG44709.1"/>
    <property type="molecule type" value="Genomic_DNA"/>
</dbReference>
<gene>
    <name evidence="4" type="ordered locus">Isova_1972</name>
</gene>
<accession>F6FXI1</accession>
<keyword evidence="4" id="KW-0378">Hydrolase</keyword>
<feature type="transmembrane region" description="Helical" evidence="1">
    <location>
        <begin position="417"/>
        <end position="439"/>
    </location>
</feature>
<evidence type="ECO:0000256" key="2">
    <source>
        <dbReference type="SAM" id="SignalP"/>
    </source>
</evidence>
<feature type="transmembrane region" description="Helical" evidence="1">
    <location>
        <begin position="459"/>
        <end position="480"/>
    </location>
</feature>
<name>F6FXI1_ISOV2</name>
<sequence length="550" mass="57717">MVFRTIATSAALLVSLAVVGAVAGPQWNPVPVADHLQPATSDTAIRGVDAGRAAEIGSVGEHEVRETVLTVPLDGTEVDALLRQPLDDRGDPLPGTPGVVFVHGAGTGRFAEAFTDIASALASAGVTTLVPDKRLDTYSTRERDYVAMAADYARSVDVLRAVEGVDPARVGVYGESEGTWIVPVMQAEDPRVAFTILVSAPVVPPREQAAFAVDNYLRNTGVPEQVFRAIPRAVGMQLPGGGFDYVDFDVRPWLERQTAPVLVVYGTADPSMPVEQGARRIIADTAVRGDDAPVTVRYYAGANHGIKVSDETADGVRVQRLHPDFADDVATWVQGLPGTATAPPRIAGDTPNQLYLAGPVPQPRWWGNGDIVLGAVAAGAGLIVLGPLVWAAHALVRRAVMRRSAAPAPRLAPGLRRALLVLGAGSAATTVALVVYLLTVARLALDYQRDDLVVQGGWVGVRLLGVVTAVAGAVVVLRVIDARAARRAARAPAIASVVAAGGDVPDAVARRAAFGVARGWPAHLTFWCVVVGAVILLLMLAYWGVYQLGI</sequence>
<feature type="signal peptide" evidence="2">
    <location>
        <begin position="1"/>
        <end position="23"/>
    </location>
</feature>
<dbReference type="GO" id="GO:0006508">
    <property type="term" value="P:proteolysis"/>
    <property type="evidence" value="ECO:0007669"/>
    <property type="project" value="InterPro"/>
</dbReference>
<dbReference type="HOGENOM" id="CLU_038552_0_0_11"/>